<proteinExistence type="predicted"/>
<geneLocation type="plasmid" evidence="1">
    <name>punmamed1</name>
</geneLocation>
<keyword evidence="1" id="KW-0614">Plasmid</keyword>
<sequence length="91" mass="10282">MDEEFGVPVRVRIWIEPGRDELSAAQDDDVVALVAGLLEEVSADAALTHTYETAWLIRRGGELILPERPTLWPEHRLALIKGPCRRESHQL</sequence>
<dbReference type="InterPro" id="IPR049799">
    <property type="entry name" value="SitI3-like"/>
</dbReference>
<dbReference type="RefSeq" id="WP_354645384.1">
    <property type="nucleotide sequence ID" value="NZ_CP159873.1"/>
</dbReference>
<name>A0AAU8K830_9ACTN</name>
<dbReference type="NCBIfam" id="NF040657">
    <property type="entry name" value="immun_SitI3"/>
    <property type="match status" value="1"/>
</dbReference>
<accession>A0AAU8K830</accession>
<dbReference type="KEGG" id="kcm:ABWK59_36530"/>
<protein>
    <submittedName>
        <fullName evidence="1">SitI3 family protein</fullName>
    </submittedName>
</protein>
<gene>
    <name evidence="1" type="ORF">ABWK59_36530</name>
</gene>
<dbReference type="EMBL" id="CP159873">
    <property type="protein sequence ID" value="XCM84450.1"/>
    <property type="molecule type" value="Genomic_DNA"/>
</dbReference>
<evidence type="ECO:0000313" key="1">
    <source>
        <dbReference type="EMBL" id="XCM84450.1"/>
    </source>
</evidence>
<reference evidence="1" key="1">
    <citation type="submission" date="2024-06" db="EMBL/GenBank/DDBJ databases">
        <title>The genome sequences of Kitasatospora sp. strain HUAS MG31.</title>
        <authorList>
            <person name="Mo P."/>
        </authorList>
    </citation>
    <scope>NUCLEOTIDE SEQUENCE</scope>
    <source>
        <strain evidence="1">HUAS MG31</strain>
        <plasmid evidence="1">punmamed1</plasmid>
    </source>
</reference>
<organism evidence="1">
    <name type="scientific">Kitasatospora camelliae</name>
    <dbReference type="NCBI Taxonomy" id="3156397"/>
    <lineage>
        <taxon>Bacteria</taxon>
        <taxon>Bacillati</taxon>
        <taxon>Actinomycetota</taxon>
        <taxon>Actinomycetes</taxon>
        <taxon>Kitasatosporales</taxon>
        <taxon>Streptomycetaceae</taxon>
        <taxon>Kitasatospora</taxon>
    </lineage>
</organism>
<dbReference type="AlphaFoldDB" id="A0AAU8K830"/>